<organism evidence="9 10">
    <name type="scientific">Paramaledivibacter caminithermalis (strain DSM 15212 / CIP 107654 / DViRD3)</name>
    <name type="common">Clostridium caminithermale</name>
    <dbReference type="NCBI Taxonomy" id="1121301"/>
    <lineage>
        <taxon>Bacteria</taxon>
        <taxon>Bacillati</taxon>
        <taxon>Bacillota</taxon>
        <taxon>Clostridia</taxon>
        <taxon>Peptostreptococcales</taxon>
        <taxon>Caminicellaceae</taxon>
        <taxon>Paramaledivibacter</taxon>
    </lineage>
</organism>
<evidence type="ECO:0000313" key="10">
    <source>
        <dbReference type="Proteomes" id="UP000184465"/>
    </source>
</evidence>
<dbReference type="AlphaFoldDB" id="A0A1M6RP82"/>
<keyword evidence="4 8" id="KW-0812">Transmembrane</keyword>
<keyword evidence="10" id="KW-1185">Reference proteome</keyword>
<proteinExistence type="predicted"/>
<feature type="transmembrane region" description="Helical" evidence="8">
    <location>
        <begin position="151"/>
        <end position="169"/>
    </location>
</feature>
<dbReference type="Proteomes" id="UP000184465">
    <property type="component" value="Unassembled WGS sequence"/>
</dbReference>
<keyword evidence="5" id="KW-0378">Hydrolase</keyword>
<evidence type="ECO:0000313" key="9">
    <source>
        <dbReference type="EMBL" id="SHK34321.1"/>
    </source>
</evidence>
<name>A0A1M6RP82_PARC5</name>
<evidence type="ECO:0000256" key="5">
    <source>
        <dbReference type="ARBA" id="ARBA00022801"/>
    </source>
</evidence>
<feature type="transmembrane region" description="Helical" evidence="8">
    <location>
        <begin position="109"/>
        <end position="130"/>
    </location>
</feature>
<dbReference type="InterPro" id="IPR006741">
    <property type="entry name" value="AgrB"/>
</dbReference>
<feature type="transmembrane region" description="Helical" evidence="8">
    <location>
        <begin position="38"/>
        <end position="71"/>
    </location>
</feature>
<dbReference type="EMBL" id="FRAG01000049">
    <property type="protein sequence ID" value="SHK34321.1"/>
    <property type="molecule type" value="Genomic_DNA"/>
</dbReference>
<dbReference type="GO" id="GO:0008233">
    <property type="term" value="F:peptidase activity"/>
    <property type="evidence" value="ECO:0007669"/>
    <property type="project" value="UniProtKB-KW"/>
</dbReference>
<evidence type="ECO:0000256" key="1">
    <source>
        <dbReference type="ARBA" id="ARBA00022475"/>
    </source>
</evidence>
<feature type="transmembrane region" description="Helical" evidence="8">
    <location>
        <begin position="175"/>
        <end position="199"/>
    </location>
</feature>
<dbReference type="Pfam" id="PF04647">
    <property type="entry name" value="AgrB"/>
    <property type="match status" value="1"/>
</dbReference>
<dbReference type="GO" id="GO:0006508">
    <property type="term" value="P:proteolysis"/>
    <property type="evidence" value="ECO:0007669"/>
    <property type="project" value="UniProtKB-KW"/>
</dbReference>
<feature type="transmembrane region" description="Helical" evidence="8">
    <location>
        <begin position="83"/>
        <end position="103"/>
    </location>
</feature>
<reference evidence="9 10" key="1">
    <citation type="submission" date="2016-11" db="EMBL/GenBank/DDBJ databases">
        <authorList>
            <person name="Jaros S."/>
            <person name="Januszkiewicz K."/>
            <person name="Wedrychowicz H."/>
        </authorList>
    </citation>
    <scope>NUCLEOTIDE SEQUENCE [LARGE SCALE GENOMIC DNA]</scope>
    <source>
        <strain evidence="9 10">DSM 15212</strain>
    </source>
</reference>
<sequence>MKKFNVDGVANNLINYFRRNLEIDKDQEAILKYSIHLVISAIFSLGFALFAALLLGIFPNVLIIILTNAILRTFSGGAHSSSMLGCTIYGTVLMNILGIITKYTHPNKGILAIIIFIVFIFSILIINKYAPADTPGKPITTKVKKQKLRKLSFSALFIWFGLCVLWYVGAIKSHMMIYASTLGVLWQCFSLTDWGYALLNRFDKSLHMIK</sequence>
<evidence type="ECO:0000256" key="4">
    <source>
        <dbReference type="ARBA" id="ARBA00022692"/>
    </source>
</evidence>
<keyword evidence="6 8" id="KW-1133">Transmembrane helix</keyword>
<dbReference type="SMART" id="SM00793">
    <property type="entry name" value="AgrB"/>
    <property type="match status" value="1"/>
</dbReference>
<keyword evidence="1" id="KW-1003">Cell membrane</keyword>
<dbReference type="STRING" id="1121301.SAMN02745912_03034"/>
<keyword evidence="2" id="KW-0673">Quorum sensing</keyword>
<protein>
    <submittedName>
        <fullName evidence="9">Accessory gene regulator B</fullName>
    </submittedName>
</protein>
<gene>
    <name evidence="9" type="ORF">SAMN02745912_03034</name>
</gene>
<evidence type="ECO:0000256" key="7">
    <source>
        <dbReference type="ARBA" id="ARBA00023136"/>
    </source>
</evidence>
<dbReference type="OrthoDB" id="2854767at2"/>
<dbReference type="GO" id="GO:0009372">
    <property type="term" value="P:quorum sensing"/>
    <property type="evidence" value="ECO:0007669"/>
    <property type="project" value="UniProtKB-KW"/>
</dbReference>
<accession>A0A1M6RP82</accession>
<evidence type="ECO:0000256" key="2">
    <source>
        <dbReference type="ARBA" id="ARBA00022654"/>
    </source>
</evidence>
<keyword evidence="7 8" id="KW-0472">Membrane</keyword>
<evidence type="ECO:0000256" key="6">
    <source>
        <dbReference type="ARBA" id="ARBA00022989"/>
    </source>
</evidence>
<evidence type="ECO:0000256" key="3">
    <source>
        <dbReference type="ARBA" id="ARBA00022670"/>
    </source>
</evidence>
<dbReference type="GO" id="GO:0016020">
    <property type="term" value="C:membrane"/>
    <property type="evidence" value="ECO:0007669"/>
    <property type="project" value="InterPro"/>
</dbReference>
<dbReference type="RefSeq" id="WP_073151887.1">
    <property type="nucleotide sequence ID" value="NZ_FRAG01000049.1"/>
</dbReference>
<keyword evidence="3" id="KW-0645">Protease</keyword>
<evidence type="ECO:0000256" key="8">
    <source>
        <dbReference type="SAM" id="Phobius"/>
    </source>
</evidence>